<evidence type="ECO:0000313" key="8">
    <source>
        <dbReference type="Proteomes" id="UP000199569"/>
    </source>
</evidence>
<feature type="domain" description="Acyl-CoA dehydrogenase/oxidase C-terminal" evidence="6">
    <location>
        <begin position="233"/>
        <end position="357"/>
    </location>
</feature>
<comment type="cofactor">
    <cofactor evidence="1">
        <name>FAD</name>
        <dbReference type="ChEBI" id="CHEBI:57692"/>
    </cofactor>
</comment>
<evidence type="ECO:0000256" key="5">
    <source>
        <dbReference type="ARBA" id="ARBA00023002"/>
    </source>
</evidence>
<dbReference type="InterPro" id="IPR009075">
    <property type="entry name" value="AcylCo_DH/oxidase_C"/>
</dbReference>
<dbReference type="Proteomes" id="UP000199569">
    <property type="component" value="Unassembled WGS sequence"/>
</dbReference>
<dbReference type="CDD" id="cd00567">
    <property type="entry name" value="ACAD"/>
    <property type="match status" value="1"/>
</dbReference>
<dbReference type="RefSeq" id="WP_210183636.1">
    <property type="nucleotide sequence ID" value="NZ_FMVJ01000010.1"/>
</dbReference>
<protein>
    <submittedName>
        <fullName evidence="7">Acyl-CoA dehydrogenase, N-terminal domain</fullName>
    </submittedName>
</protein>
<reference evidence="7 8" key="1">
    <citation type="submission" date="2016-10" db="EMBL/GenBank/DDBJ databases">
        <authorList>
            <person name="de Groot N.N."/>
        </authorList>
    </citation>
    <scope>NUCLEOTIDE SEQUENCE [LARGE SCALE GENOMIC DNA]</scope>
    <source>
        <strain evidence="7 8">CGMCC 1.7666</strain>
    </source>
</reference>
<dbReference type="EMBL" id="FMVJ01000010">
    <property type="protein sequence ID" value="SCZ01237.1"/>
    <property type="molecule type" value="Genomic_DNA"/>
</dbReference>
<name>A0A1G5KKX0_9HYPH</name>
<dbReference type="AlphaFoldDB" id="A0A1G5KKX0"/>
<evidence type="ECO:0000313" key="7">
    <source>
        <dbReference type="EMBL" id="SCZ01237.1"/>
    </source>
</evidence>
<dbReference type="GO" id="GO:0050660">
    <property type="term" value="F:flavin adenine dinucleotide binding"/>
    <property type="evidence" value="ECO:0007669"/>
    <property type="project" value="InterPro"/>
</dbReference>
<sequence length="371" mass="40528">MNDFGDGFAFVPTEERSLLHDMLGRFFDEADTSVSNWRELWQASADLGVPAAALPPEEGGMGHGLAMMTIAERIGWAGVVSPFVWSSAVATRALSRLDSCEALARHRHKLAAGESIATIAFHEDDTYPMIFTPHAHAVKEGDGYRLNGRKRMVPFGAEAQLVLVPAMLEKELALFAVDVSTHGSVIRRYAAVDLTPCADLCFKDITLDGDALLACGRQAEDLLAWMQDAWIAALCADAVGAMRRLVEMTGSYLKVRKQFDRPLSSNQALRHRFVDLDIELAQAETVTEWAAAVLDTATAPERHRAICTAHYTVVKAAWKISQEAVQMHGGIGMAAETPVGLYFKRLLTTALVAGDEDRAILAYDQKILETA</sequence>
<gene>
    <name evidence="7" type="ORF">SAMN02927923_03418</name>
</gene>
<dbReference type="PANTHER" id="PTHR43884:SF20">
    <property type="entry name" value="ACYL-COA DEHYDROGENASE FADE28"/>
    <property type="match status" value="1"/>
</dbReference>
<keyword evidence="5" id="KW-0560">Oxidoreductase</keyword>
<dbReference type="SUPFAM" id="SSF47203">
    <property type="entry name" value="Acyl-CoA dehydrogenase C-terminal domain-like"/>
    <property type="match status" value="1"/>
</dbReference>
<dbReference type="InterPro" id="IPR037069">
    <property type="entry name" value="AcylCoA_DH/ox_N_sf"/>
</dbReference>
<evidence type="ECO:0000256" key="1">
    <source>
        <dbReference type="ARBA" id="ARBA00001974"/>
    </source>
</evidence>
<dbReference type="Gene3D" id="1.10.540.10">
    <property type="entry name" value="Acyl-CoA dehydrogenase/oxidase, N-terminal domain"/>
    <property type="match status" value="1"/>
</dbReference>
<dbReference type="InterPro" id="IPR046373">
    <property type="entry name" value="Acyl-CoA_Oxase/DH_mid-dom_sf"/>
</dbReference>
<dbReference type="GO" id="GO:0003995">
    <property type="term" value="F:acyl-CoA dehydrogenase activity"/>
    <property type="evidence" value="ECO:0007669"/>
    <property type="project" value="TreeGrafter"/>
</dbReference>
<accession>A0A1G5KKX0</accession>
<organism evidence="7 8">
    <name type="scientific">Microvirga guangxiensis</name>
    <dbReference type="NCBI Taxonomy" id="549386"/>
    <lineage>
        <taxon>Bacteria</taxon>
        <taxon>Pseudomonadati</taxon>
        <taxon>Pseudomonadota</taxon>
        <taxon>Alphaproteobacteria</taxon>
        <taxon>Hyphomicrobiales</taxon>
        <taxon>Methylobacteriaceae</taxon>
        <taxon>Microvirga</taxon>
    </lineage>
</organism>
<proteinExistence type="inferred from homology"/>
<dbReference type="STRING" id="549386.SAMN02927923_03418"/>
<comment type="similarity">
    <text evidence="2">Belongs to the acyl-CoA dehydrogenase family.</text>
</comment>
<dbReference type="InterPro" id="IPR009100">
    <property type="entry name" value="AcylCoA_DH/oxidase_NM_dom_sf"/>
</dbReference>
<evidence type="ECO:0000256" key="2">
    <source>
        <dbReference type="ARBA" id="ARBA00009347"/>
    </source>
</evidence>
<keyword evidence="8" id="KW-1185">Reference proteome</keyword>
<dbReference type="Gene3D" id="1.20.140.10">
    <property type="entry name" value="Butyryl-CoA Dehydrogenase, subunit A, domain 3"/>
    <property type="match status" value="1"/>
</dbReference>
<dbReference type="SUPFAM" id="SSF56645">
    <property type="entry name" value="Acyl-CoA dehydrogenase NM domain-like"/>
    <property type="match status" value="1"/>
</dbReference>
<evidence type="ECO:0000256" key="3">
    <source>
        <dbReference type="ARBA" id="ARBA00022630"/>
    </source>
</evidence>
<dbReference type="Pfam" id="PF00441">
    <property type="entry name" value="Acyl-CoA_dh_1"/>
    <property type="match status" value="1"/>
</dbReference>
<evidence type="ECO:0000259" key="6">
    <source>
        <dbReference type="Pfam" id="PF00441"/>
    </source>
</evidence>
<dbReference type="Gene3D" id="2.40.110.10">
    <property type="entry name" value="Butyryl-CoA Dehydrogenase, subunit A, domain 2"/>
    <property type="match status" value="1"/>
</dbReference>
<dbReference type="InterPro" id="IPR036250">
    <property type="entry name" value="AcylCo_DH-like_C"/>
</dbReference>
<keyword evidence="4" id="KW-0274">FAD</keyword>
<dbReference type="PANTHER" id="PTHR43884">
    <property type="entry name" value="ACYL-COA DEHYDROGENASE"/>
    <property type="match status" value="1"/>
</dbReference>
<keyword evidence="3" id="KW-0285">Flavoprotein</keyword>
<evidence type="ECO:0000256" key="4">
    <source>
        <dbReference type="ARBA" id="ARBA00022827"/>
    </source>
</evidence>